<keyword evidence="1" id="KW-0812">Transmembrane</keyword>
<dbReference type="EMBL" id="CADCTF010000017">
    <property type="protein sequence ID" value="CAA9216578.1"/>
    <property type="molecule type" value="Genomic_DNA"/>
</dbReference>
<reference evidence="2" key="1">
    <citation type="submission" date="2020-02" db="EMBL/GenBank/DDBJ databases">
        <authorList>
            <person name="Meier V. D."/>
        </authorList>
    </citation>
    <scope>NUCLEOTIDE SEQUENCE</scope>
    <source>
        <strain evidence="2">AVDCRST_MAG50</strain>
    </source>
</reference>
<feature type="transmembrane region" description="Helical" evidence="1">
    <location>
        <begin position="12"/>
        <end position="30"/>
    </location>
</feature>
<evidence type="ECO:0000256" key="1">
    <source>
        <dbReference type="SAM" id="Phobius"/>
    </source>
</evidence>
<keyword evidence="1" id="KW-1133">Transmembrane helix</keyword>
<protein>
    <submittedName>
        <fullName evidence="2">Uncharacterized protein</fullName>
    </submittedName>
</protein>
<proteinExistence type="predicted"/>
<name>A0A6J4H8S0_9ACTN</name>
<gene>
    <name evidence="2" type="ORF">AVDCRST_MAG50-251</name>
</gene>
<sequence>MAGKVFRRQVSLGVVVWIVVGVVVVAREGFLDDLGSISAVLSAVLGVAVWPLVLLNVHFGI</sequence>
<organism evidence="2">
    <name type="scientific">uncultured Acidimicrobiales bacterium</name>
    <dbReference type="NCBI Taxonomy" id="310071"/>
    <lineage>
        <taxon>Bacteria</taxon>
        <taxon>Bacillati</taxon>
        <taxon>Actinomycetota</taxon>
        <taxon>Acidimicrobiia</taxon>
        <taxon>Acidimicrobiales</taxon>
        <taxon>environmental samples</taxon>
    </lineage>
</organism>
<keyword evidence="1" id="KW-0472">Membrane</keyword>
<dbReference type="AlphaFoldDB" id="A0A6J4H8S0"/>
<evidence type="ECO:0000313" key="2">
    <source>
        <dbReference type="EMBL" id="CAA9216578.1"/>
    </source>
</evidence>
<accession>A0A6J4H8S0</accession>
<feature type="transmembrane region" description="Helical" evidence="1">
    <location>
        <begin position="36"/>
        <end position="57"/>
    </location>
</feature>